<evidence type="ECO:0000256" key="1">
    <source>
        <dbReference type="ARBA" id="ARBA00022737"/>
    </source>
</evidence>
<dbReference type="OrthoDB" id="9813552at2"/>
<gene>
    <name evidence="4" type="ORF">E6L36_12495</name>
    <name evidence="3" type="ORF">H0N82_05205</name>
</gene>
<evidence type="ECO:0000259" key="2">
    <source>
        <dbReference type="PROSITE" id="PS51372"/>
    </source>
</evidence>
<protein>
    <submittedName>
        <fullName evidence="3">PRD domain-containing protein</fullName>
    </submittedName>
</protein>
<name>A0A171J486_LACRH</name>
<evidence type="ECO:0000313" key="4">
    <source>
        <dbReference type="EMBL" id="THC81105.1"/>
    </source>
</evidence>
<evidence type="ECO:0000313" key="5">
    <source>
        <dbReference type="Proteomes" id="UP000307517"/>
    </source>
</evidence>
<dbReference type="PANTHER" id="PTHR30185:SF15">
    <property type="entry name" value="CRYPTIC BETA-GLUCOSIDE BGL OPERON ANTITERMINATOR"/>
    <property type="match status" value="1"/>
</dbReference>
<dbReference type="AlphaFoldDB" id="A0A171J486"/>
<dbReference type="EMBL" id="SSHM01000001">
    <property type="protein sequence ID" value="THC81105.1"/>
    <property type="molecule type" value="Genomic_DNA"/>
</dbReference>
<dbReference type="Pfam" id="PF03123">
    <property type="entry name" value="CAT_RBD"/>
    <property type="match status" value="1"/>
</dbReference>
<accession>A0A171J486</accession>
<proteinExistence type="predicted"/>
<dbReference type="SMART" id="SM01061">
    <property type="entry name" value="CAT_RBD"/>
    <property type="match status" value="1"/>
</dbReference>
<dbReference type="Proteomes" id="UP000307517">
    <property type="component" value="Unassembled WGS sequence"/>
</dbReference>
<dbReference type="InterPro" id="IPR036634">
    <property type="entry name" value="PRD_sf"/>
</dbReference>
<dbReference type="GO" id="GO:0003723">
    <property type="term" value="F:RNA binding"/>
    <property type="evidence" value="ECO:0007669"/>
    <property type="project" value="InterPro"/>
</dbReference>
<dbReference type="SUPFAM" id="SSF63520">
    <property type="entry name" value="PTS-regulatory domain, PRD"/>
    <property type="match status" value="2"/>
</dbReference>
<dbReference type="GO" id="GO:0006355">
    <property type="term" value="P:regulation of DNA-templated transcription"/>
    <property type="evidence" value="ECO:0007669"/>
    <property type="project" value="InterPro"/>
</dbReference>
<dbReference type="InterPro" id="IPR004341">
    <property type="entry name" value="CAT_RNA-bd_dom"/>
</dbReference>
<feature type="domain" description="PRD" evidence="2">
    <location>
        <begin position="172"/>
        <end position="284"/>
    </location>
</feature>
<dbReference type="RefSeq" id="WP_014571077.1">
    <property type="nucleotide sequence ID" value="NZ_CABHIZ010000017.1"/>
</dbReference>
<dbReference type="Proteomes" id="UP000552935">
    <property type="component" value="Unassembled WGS sequence"/>
</dbReference>
<reference evidence="3 6" key="2">
    <citation type="submission" date="2020-07" db="EMBL/GenBank/DDBJ databases">
        <title>Organ Donor 1.</title>
        <authorList>
            <person name="Marsh A.J."/>
            <person name="Azcarate-Peril M.A."/>
        </authorList>
    </citation>
    <scope>NUCLEOTIDE SEQUENCE [LARGE SCALE GENOMIC DNA]</scope>
    <source>
        <strain evidence="3 6">AMC0712</strain>
    </source>
</reference>
<dbReference type="InterPro" id="IPR036650">
    <property type="entry name" value="CAT_RNA-bd_dom_sf"/>
</dbReference>
<dbReference type="InterPro" id="IPR011608">
    <property type="entry name" value="PRD"/>
</dbReference>
<evidence type="ECO:0000313" key="3">
    <source>
        <dbReference type="EMBL" id="NZA04519.1"/>
    </source>
</evidence>
<dbReference type="InterPro" id="IPR050661">
    <property type="entry name" value="BglG_antiterminators"/>
</dbReference>
<comment type="caution">
    <text evidence="3">The sequence shown here is derived from an EMBL/GenBank/DDBJ whole genome shotgun (WGS) entry which is preliminary data.</text>
</comment>
<dbReference type="EMBL" id="JACCKI010000003">
    <property type="protein sequence ID" value="NZA04519.1"/>
    <property type="molecule type" value="Genomic_DNA"/>
</dbReference>
<evidence type="ECO:0000313" key="6">
    <source>
        <dbReference type="Proteomes" id="UP000552935"/>
    </source>
</evidence>
<organism evidence="3 6">
    <name type="scientific">Lacticaseibacillus rhamnosus</name>
    <name type="common">Lactobacillus rhamnosus</name>
    <dbReference type="NCBI Taxonomy" id="47715"/>
    <lineage>
        <taxon>Bacteria</taxon>
        <taxon>Bacillati</taxon>
        <taxon>Bacillota</taxon>
        <taxon>Bacilli</taxon>
        <taxon>Lactobacillales</taxon>
        <taxon>Lactobacillaceae</taxon>
        <taxon>Lacticaseibacillus</taxon>
    </lineage>
</organism>
<dbReference type="PANTHER" id="PTHR30185">
    <property type="entry name" value="CRYPTIC BETA-GLUCOSIDE BGL OPERON ANTITERMINATOR"/>
    <property type="match status" value="1"/>
</dbReference>
<dbReference type="Pfam" id="PF00874">
    <property type="entry name" value="PRD"/>
    <property type="match status" value="2"/>
</dbReference>
<feature type="domain" description="PRD" evidence="2">
    <location>
        <begin position="67"/>
        <end position="171"/>
    </location>
</feature>
<reference evidence="4 5" key="1">
    <citation type="submission" date="2019-04" db="EMBL/GenBank/DDBJ databases">
        <title>Genome Announcement to Ensure Probiotic Safety of Lactobacillus rhamnosus UBLR-58.</title>
        <authorList>
            <person name="Sulthana A."/>
            <person name="Lakshmi S.G."/>
            <person name="Madempudi R.S."/>
        </authorList>
    </citation>
    <scope>NUCLEOTIDE SEQUENCE [LARGE SCALE GENOMIC DNA]</scope>
    <source>
        <strain evidence="4 5">UBLR-58</strain>
    </source>
</reference>
<sequence length="289" mass="32994">MLLKVKQVYNNNAVLVDVGNGKEAILQGKGIGFSKRKGDDVDPKASSEILYLNDTQVKNHFTSLLKDVPIDIVVATFGVIGMAKKKYHYPVLNYIYVTLTDHVFQMYKRLTAGKYQASPAPDIRDRYPLPYQIAADARRQLNHDLGVQFPEAEIKNIALHFINAKGVDGELDPTVTLTARVNAIVTQVFAKYGLNRNFANQNYFDRLMIHLQYLVERLNTNEQDEADLGPEIGQDFRRLYPKSFTIATEICTELEKALQIKLNENEHVYFIIHIQRLIQEPQTLPPEYP</sequence>
<dbReference type="Gene3D" id="1.10.1790.10">
    <property type="entry name" value="PRD domain"/>
    <property type="match status" value="2"/>
</dbReference>
<dbReference type="PROSITE" id="PS51372">
    <property type="entry name" value="PRD_2"/>
    <property type="match status" value="2"/>
</dbReference>
<dbReference type="Gene3D" id="2.30.24.10">
    <property type="entry name" value="CAT RNA-binding domain"/>
    <property type="match status" value="1"/>
</dbReference>
<dbReference type="SUPFAM" id="SSF50151">
    <property type="entry name" value="SacY-like RNA-binding domain"/>
    <property type="match status" value="1"/>
</dbReference>
<keyword evidence="1" id="KW-0677">Repeat</keyword>